<dbReference type="AlphaFoldDB" id="A0A0M8MZC9"/>
<comment type="caution">
    <text evidence="2">The sequence shown here is derived from an EMBL/GenBank/DDBJ whole genome shotgun (WGS) entry which is preliminary data.</text>
</comment>
<accession>A0A0M8MZC9</accession>
<proteinExistence type="predicted"/>
<dbReference type="GeneID" id="28729480"/>
<keyword evidence="3" id="KW-1185">Reference proteome</keyword>
<dbReference type="Proteomes" id="UP000037751">
    <property type="component" value="Unassembled WGS sequence"/>
</dbReference>
<evidence type="ECO:0000256" key="1">
    <source>
        <dbReference type="SAM" id="MobiDB-lite"/>
    </source>
</evidence>
<dbReference type="EMBL" id="LGAV01000001">
    <property type="protein sequence ID" value="KOS16581.1"/>
    <property type="molecule type" value="Genomic_DNA"/>
</dbReference>
<feature type="compositionally biased region" description="Polar residues" evidence="1">
    <location>
        <begin position="35"/>
        <end position="51"/>
    </location>
</feature>
<organism evidence="2 3">
    <name type="scientific">Malassezia pachydermatis</name>
    <dbReference type="NCBI Taxonomy" id="77020"/>
    <lineage>
        <taxon>Eukaryota</taxon>
        <taxon>Fungi</taxon>
        <taxon>Dikarya</taxon>
        <taxon>Basidiomycota</taxon>
        <taxon>Ustilaginomycotina</taxon>
        <taxon>Malasseziomycetes</taxon>
        <taxon>Malasseziales</taxon>
        <taxon>Malasseziaceae</taxon>
        <taxon>Malassezia</taxon>
    </lineage>
</organism>
<dbReference type="RefSeq" id="XP_017994213.1">
    <property type="nucleotide sequence ID" value="XM_018137604.1"/>
</dbReference>
<dbReference type="VEuPathDB" id="FungiDB:Malapachy_3126"/>
<dbReference type="OrthoDB" id="2158714at2759"/>
<name>A0A0M8MZC9_9BASI</name>
<gene>
    <name evidence="2" type="ORF">Malapachy_3126</name>
</gene>
<evidence type="ECO:0000313" key="3">
    <source>
        <dbReference type="Proteomes" id="UP000037751"/>
    </source>
</evidence>
<reference evidence="2 3" key="1">
    <citation type="submission" date="2015-07" db="EMBL/GenBank/DDBJ databases">
        <title>Draft Genome Sequence of Malassezia furfur CBS1878 and Malassezia pachydermatis CBS1879.</title>
        <authorList>
            <person name="Triana S."/>
            <person name="Ohm R."/>
            <person name="Gonzalez A."/>
            <person name="DeCock H."/>
            <person name="Restrepo S."/>
            <person name="Celis A."/>
        </authorList>
    </citation>
    <scope>NUCLEOTIDE SEQUENCE [LARGE SCALE GENOMIC DNA]</scope>
    <source>
        <strain evidence="2 3">CBS 1879</strain>
    </source>
</reference>
<protein>
    <submittedName>
        <fullName evidence="2">Uncharacterized protein</fullName>
    </submittedName>
</protein>
<evidence type="ECO:0000313" key="2">
    <source>
        <dbReference type="EMBL" id="KOS16581.1"/>
    </source>
</evidence>
<feature type="region of interest" description="Disordered" evidence="1">
    <location>
        <begin position="19"/>
        <end position="65"/>
    </location>
</feature>
<sequence>MYDFFYVCLAHLTDRSFATRLDPSTPLSDEPAVQPASSSQSNATNEVQAATETLPPKDENPPLHSRYALHREFYAKRVRQFQPARTPIPTFPAVPGTTI</sequence>